<dbReference type="Gene3D" id="3.30.1360.200">
    <property type="match status" value="1"/>
</dbReference>
<dbReference type="PANTHER" id="PTHR30081:SF1">
    <property type="entry name" value="PROTEIN TRANSLOCASE SUBUNIT SECD"/>
    <property type="match status" value="1"/>
</dbReference>
<comment type="subcellular location">
    <subcellularLocation>
        <location evidence="1 9">Cell membrane</location>
        <topology evidence="1 9">Multi-pass membrane protein</topology>
    </subcellularLocation>
</comment>
<comment type="function">
    <text evidence="9">Part of the Sec protein translocase complex. Interacts with the SecYEG preprotein conducting channel. SecDF uses the proton motive force (PMF) to complete protein translocation after the ATP-dependent function of SecA.</text>
</comment>
<reference evidence="12 13" key="1">
    <citation type="submission" date="2018-03" db="EMBL/GenBank/DDBJ databases">
        <title>Bacillus urumqiensis sp. nov., a moderately haloalkaliphilic bacterium isolated from a salt lake.</title>
        <authorList>
            <person name="Zhao B."/>
            <person name="Liao Z."/>
        </authorList>
    </citation>
    <scope>NUCLEOTIDE SEQUENCE [LARGE SCALE GENOMIC DNA]</scope>
    <source>
        <strain evidence="12 13">BZ-SZ-XJ18</strain>
    </source>
</reference>
<dbReference type="Pfam" id="PF02355">
    <property type="entry name" value="SecD_SecF_C"/>
    <property type="match status" value="1"/>
</dbReference>
<dbReference type="NCBIfam" id="TIGR00916">
    <property type="entry name" value="2A0604s01"/>
    <property type="match status" value="1"/>
</dbReference>
<gene>
    <name evidence="9 12" type="primary">secD</name>
    <name evidence="12" type="ORF">C6I21_11200</name>
</gene>
<keyword evidence="2 9" id="KW-0813">Transport</keyword>
<dbReference type="GO" id="GO:0043952">
    <property type="term" value="P:protein transport by the Sec complex"/>
    <property type="evidence" value="ECO:0007669"/>
    <property type="project" value="UniProtKB-UniRule"/>
</dbReference>
<keyword evidence="7 9" id="KW-0811">Translocation</keyword>
<dbReference type="Pfam" id="PF21760">
    <property type="entry name" value="SecD_1st"/>
    <property type="match status" value="1"/>
</dbReference>
<keyword evidence="5 9" id="KW-0653">Protein transport</keyword>
<evidence type="ECO:0000256" key="5">
    <source>
        <dbReference type="ARBA" id="ARBA00022927"/>
    </source>
</evidence>
<keyword evidence="4 9" id="KW-0812">Transmembrane</keyword>
<evidence type="ECO:0000259" key="11">
    <source>
        <dbReference type="Pfam" id="PF21760"/>
    </source>
</evidence>
<dbReference type="GO" id="GO:0005886">
    <property type="term" value="C:plasma membrane"/>
    <property type="evidence" value="ECO:0007669"/>
    <property type="project" value="UniProtKB-SubCell"/>
</dbReference>
<feature type="transmembrane region" description="Helical" evidence="9">
    <location>
        <begin position="391"/>
        <end position="419"/>
    </location>
</feature>
<dbReference type="InterPro" id="IPR048631">
    <property type="entry name" value="SecD_1st"/>
</dbReference>
<keyword evidence="6 9" id="KW-1133">Transmembrane helix</keyword>
<evidence type="ECO:0000256" key="4">
    <source>
        <dbReference type="ARBA" id="ARBA00022692"/>
    </source>
</evidence>
<dbReference type="SUPFAM" id="SSF82866">
    <property type="entry name" value="Multidrug efflux transporter AcrB transmembrane domain"/>
    <property type="match status" value="1"/>
</dbReference>
<dbReference type="FunFam" id="1.20.1640.10:FF:000004">
    <property type="entry name" value="Protein translocase subunit SecD"/>
    <property type="match status" value="1"/>
</dbReference>
<dbReference type="NCBIfam" id="TIGR01129">
    <property type="entry name" value="secD"/>
    <property type="match status" value="1"/>
</dbReference>
<dbReference type="GO" id="GO:0065002">
    <property type="term" value="P:intracellular protein transmembrane transport"/>
    <property type="evidence" value="ECO:0007669"/>
    <property type="project" value="UniProtKB-UniRule"/>
</dbReference>
<dbReference type="InterPro" id="IPR055344">
    <property type="entry name" value="SecD_SecF_C_bact"/>
</dbReference>
<comment type="similarity">
    <text evidence="9">Belongs to the SecD/SecF family. SecD subfamily.</text>
</comment>
<name>A0A2P6MFJ4_ALKUR</name>
<evidence type="ECO:0000313" key="12">
    <source>
        <dbReference type="EMBL" id="PRO65010.1"/>
    </source>
</evidence>
<organism evidence="12 13">
    <name type="scientific">Alkalicoccus urumqiensis</name>
    <name type="common">Bacillus urumqiensis</name>
    <dbReference type="NCBI Taxonomy" id="1548213"/>
    <lineage>
        <taxon>Bacteria</taxon>
        <taxon>Bacillati</taxon>
        <taxon>Bacillota</taxon>
        <taxon>Bacilli</taxon>
        <taxon>Bacillales</taxon>
        <taxon>Bacillaceae</taxon>
        <taxon>Alkalicoccus</taxon>
    </lineage>
</organism>
<dbReference type="Gene3D" id="3.30.70.3400">
    <property type="match status" value="1"/>
</dbReference>
<dbReference type="InterPro" id="IPR022813">
    <property type="entry name" value="SecD/SecF_arch_bac"/>
</dbReference>
<evidence type="ECO:0000313" key="13">
    <source>
        <dbReference type="Proteomes" id="UP000243650"/>
    </source>
</evidence>
<evidence type="ECO:0000256" key="9">
    <source>
        <dbReference type="HAMAP-Rule" id="MF_01463"/>
    </source>
</evidence>
<dbReference type="HAMAP" id="MF_01463_B">
    <property type="entry name" value="SecD_B"/>
    <property type="match status" value="1"/>
</dbReference>
<dbReference type="InterPro" id="IPR001036">
    <property type="entry name" value="Acrflvin-R"/>
</dbReference>
<evidence type="ECO:0000256" key="2">
    <source>
        <dbReference type="ARBA" id="ARBA00022448"/>
    </source>
</evidence>
<dbReference type="Gene3D" id="1.20.1640.10">
    <property type="entry name" value="Multidrug efflux transporter AcrB transmembrane domain"/>
    <property type="match status" value="1"/>
</dbReference>
<evidence type="ECO:0000256" key="8">
    <source>
        <dbReference type="ARBA" id="ARBA00023136"/>
    </source>
</evidence>
<keyword evidence="13" id="KW-1185">Reference proteome</keyword>
<dbReference type="PRINTS" id="PR00702">
    <property type="entry name" value="ACRIFLAVINRP"/>
</dbReference>
<dbReference type="AlphaFoldDB" id="A0A2P6MFJ4"/>
<accession>A0A2P6MFJ4</accession>
<evidence type="ECO:0000256" key="6">
    <source>
        <dbReference type="ARBA" id="ARBA00022989"/>
    </source>
</evidence>
<feature type="domain" description="Protein translocase subunit SecDF P1" evidence="11">
    <location>
        <begin position="72"/>
        <end position="129"/>
    </location>
</feature>
<evidence type="ECO:0000259" key="10">
    <source>
        <dbReference type="Pfam" id="PF02355"/>
    </source>
</evidence>
<evidence type="ECO:0000256" key="7">
    <source>
        <dbReference type="ARBA" id="ARBA00023010"/>
    </source>
</evidence>
<feature type="transmembrane region" description="Helical" evidence="9">
    <location>
        <begin position="267"/>
        <end position="285"/>
    </location>
</feature>
<feature type="transmembrane region" description="Helical" evidence="9">
    <location>
        <begin position="318"/>
        <end position="342"/>
    </location>
</feature>
<evidence type="ECO:0000256" key="1">
    <source>
        <dbReference type="ARBA" id="ARBA00004651"/>
    </source>
</evidence>
<dbReference type="Proteomes" id="UP000243650">
    <property type="component" value="Unassembled WGS sequence"/>
</dbReference>
<dbReference type="InterPro" id="IPR048634">
    <property type="entry name" value="SecD_SecF_C"/>
</dbReference>
<dbReference type="PANTHER" id="PTHR30081">
    <property type="entry name" value="PROTEIN-EXPORT MEMBRANE PROTEIN SEC"/>
    <property type="match status" value="1"/>
</dbReference>
<comment type="caution">
    <text evidence="12">The sequence shown here is derived from an EMBL/GenBank/DDBJ whole genome shotgun (WGS) entry which is preliminary data.</text>
</comment>
<dbReference type="GO" id="GO:0015450">
    <property type="term" value="F:protein-transporting ATPase activity"/>
    <property type="evidence" value="ECO:0007669"/>
    <property type="project" value="InterPro"/>
</dbReference>
<dbReference type="RefSeq" id="WP_105959567.1">
    <property type="nucleotide sequence ID" value="NZ_PVNS01000010.1"/>
</dbReference>
<dbReference type="GO" id="GO:0006605">
    <property type="term" value="P:protein targeting"/>
    <property type="evidence" value="ECO:0007669"/>
    <property type="project" value="UniProtKB-UniRule"/>
</dbReference>
<feature type="transmembrane region" description="Helical" evidence="9">
    <location>
        <begin position="292"/>
        <end position="312"/>
    </location>
</feature>
<evidence type="ECO:0000256" key="3">
    <source>
        <dbReference type="ARBA" id="ARBA00022475"/>
    </source>
</evidence>
<feature type="transmembrane region" description="Helical" evidence="9">
    <location>
        <begin position="363"/>
        <end position="385"/>
    </location>
</feature>
<keyword evidence="3 9" id="KW-1003">Cell membrane</keyword>
<proteinExistence type="inferred from homology"/>
<dbReference type="EMBL" id="PVNS01000010">
    <property type="protein sequence ID" value="PRO65010.1"/>
    <property type="molecule type" value="Genomic_DNA"/>
</dbReference>
<comment type="subunit">
    <text evidence="9">Forms a complex with SecF. Part of the essential Sec protein translocation apparatus which comprises SecA, SecYEG and auxiliary proteins SecDF. Other proteins may also be involved.</text>
</comment>
<feature type="domain" description="Protein export membrane protein SecD/SecF C-terminal" evidence="10">
    <location>
        <begin position="247"/>
        <end position="409"/>
    </location>
</feature>
<dbReference type="InterPro" id="IPR005791">
    <property type="entry name" value="SecD"/>
</dbReference>
<dbReference type="OrthoDB" id="9805019at2"/>
<comment type="caution">
    <text evidence="9">Lacks conserved residue(s) required for the propagation of feature annotation.</text>
</comment>
<keyword evidence="8 9" id="KW-0472">Membrane</keyword>
<sequence length="443" mass="48465">MVAKRRKGVRKSLIALFFVIVAAVAALIAVNVTDQVDDISLGLDLQGGFEVLYEVEPLDGEDTEITRELLTDTVSALSARVNVLGVSEPIINIEGDDRIRVQLAGVEDQEQARELLSTQARLEFRDVEDNLLLDGSHLAEGGAQQNFHPDTNQPIVSVTVEDVDRLQEVTSELAQQPQGQNLMAIWLDYQEEDSFQEEFGSPDSKIVSAPQVRQPLNQRDIMIEGGFDVEEAQDLAGILNAGALPVELEELQLNSVGASLGQQSMELAVYAGAVGIALIFAYMLAYYRFMGFIAVLTLTTYIYFVLVVFNWLNAVLTLPGIAALILGVGMAVDANIITYERVKDELKAGRTVMSAFKAGSRRSFSTILDANVTTILAAAVLYYFGTSAVQGFAVMLIVSILMSFLTAVLGTRLLLGLWVNSRALNRKQKLFGVKEEHIDEVRS</sequence>
<protein>
    <recommendedName>
        <fullName evidence="9">Protein translocase subunit SecD</fullName>
    </recommendedName>
</protein>